<dbReference type="Gramene" id="AET7Gv20579300.3">
    <property type="protein sequence ID" value="AET7Gv20579300.3"/>
    <property type="gene ID" value="AET7Gv20579300"/>
</dbReference>
<reference evidence="2" key="2">
    <citation type="journal article" date="2017" name="Nat. Plants">
        <title>The Aegilops tauschii genome reveals multiple impacts of transposons.</title>
        <authorList>
            <person name="Zhao G."/>
            <person name="Zou C."/>
            <person name="Li K."/>
            <person name="Wang K."/>
            <person name="Li T."/>
            <person name="Gao L."/>
            <person name="Zhang X."/>
            <person name="Wang H."/>
            <person name="Yang Z."/>
            <person name="Liu X."/>
            <person name="Jiang W."/>
            <person name="Mao L."/>
            <person name="Kong X."/>
            <person name="Jiao Y."/>
            <person name="Jia J."/>
        </authorList>
    </citation>
    <scope>NUCLEOTIDE SEQUENCE [LARGE SCALE GENOMIC DNA]</scope>
    <source>
        <strain evidence="2">cv. AL8/78</strain>
    </source>
</reference>
<sequence>MHVGIELVQEARIYHLRSEFNSLKLADGEPENDFAVKFTMLVGHIHELGDTMEEKYVVKKLRAVSNKFIHFASSIALFSDVNKMVMEEGIGSLDSRPMKSLSRG</sequence>
<dbReference type="EnsemblPlants" id="AET7Gv20579300.1">
    <property type="protein sequence ID" value="AET7Gv20579300.1"/>
    <property type="gene ID" value="AET7Gv20579300"/>
</dbReference>
<reference evidence="1" key="3">
    <citation type="journal article" date="2017" name="Nature">
        <title>Genome sequence of the progenitor of the wheat D genome Aegilops tauschii.</title>
        <authorList>
            <person name="Luo M.C."/>
            <person name="Gu Y.Q."/>
            <person name="Puiu D."/>
            <person name="Wang H."/>
            <person name="Twardziok S.O."/>
            <person name="Deal K.R."/>
            <person name="Huo N."/>
            <person name="Zhu T."/>
            <person name="Wang L."/>
            <person name="Wang Y."/>
            <person name="McGuire P.E."/>
            <person name="Liu S."/>
            <person name="Long H."/>
            <person name="Ramasamy R.K."/>
            <person name="Rodriguez J.C."/>
            <person name="Van S.L."/>
            <person name="Yuan L."/>
            <person name="Wang Z."/>
            <person name="Xia Z."/>
            <person name="Xiao L."/>
            <person name="Anderson O.D."/>
            <person name="Ouyang S."/>
            <person name="Liang Y."/>
            <person name="Zimin A.V."/>
            <person name="Pertea G."/>
            <person name="Qi P."/>
            <person name="Bennetzen J.L."/>
            <person name="Dai X."/>
            <person name="Dawson M.W."/>
            <person name="Muller H.G."/>
            <person name="Kugler K."/>
            <person name="Rivarola-Duarte L."/>
            <person name="Spannagl M."/>
            <person name="Mayer K.F.X."/>
            <person name="Lu F.H."/>
            <person name="Bevan M.W."/>
            <person name="Leroy P."/>
            <person name="Li P."/>
            <person name="You F.M."/>
            <person name="Sun Q."/>
            <person name="Liu Z."/>
            <person name="Lyons E."/>
            <person name="Wicker T."/>
            <person name="Salzberg S.L."/>
            <person name="Devos K.M."/>
            <person name="Dvorak J."/>
        </authorList>
    </citation>
    <scope>NUCLEOTIDE SEQUENCE [LARGE SCALE GENOMIC DNA]</scope>
    <source>
        <strain evidence="1">cv. AL8/78</strain>
    </source>
</reference>
<dbReference type="Proteomes" id="UP000015105">
    <property type="component" value="Chromosome 7D"/>
</dbReference>
<proteinExistence type="predicted"/>
<dbReference type="EnsemblPlants" id="AET7Gv20579300.3">
    <property type="protein sequence ID" value="AET7Gv20579300.3"/>
    <property type="gene ID" value="AET7Gv20579300"/>
</dbReference>
<dbReference type="EnsemblPlants" id="AET7Gv20579300.4">
    <property type="protein sequence ID" value="AET7Gv20579300.4"/>
    <property type="gene ID" value="AET7Gv20579300"/>
</dbReference>
<dbReference type="EnsemblPlants" id="AET7Gv20579300.5">
    <property type="protein sequence ID" value="AET7Gv20579300.5"/>
    <property type="gene ID" value="AET7Gv20579300"/>
</dbReference>
<organism evidence="1 2">
    <name type="scientific">Aegilops tauschii subsp. strangulata</name>
    <name type="common">Goatgrass</name>
    <dbReference type="NCBI Taxonomy" id="200361"/>
    <lineage>
        <taxon>Eukaryota</taxon>
        <taxon>Viridiplantae</taxon>
        <taxon>Streptophyta</taxon>
        <taxon>Embryophyta</taxon>
        <taxon>Tracheophyta</taxon>
        <taxon>Spermatophyta</taxon>
        <taxon>Magnoliopsida</taxon>
        <taxon>Liliopsida</taxon>
        <taxon>Poales</taxon>
        <taxon>Poaceae</taxon>
        <taxon>BOP clade</taxon>
        <taxon>Pooideae</taxon>
        <taxon>Triticodae</taxon>
        <taxon>Triticeae</taxon>
        <taxon>Triticinae</taxon>
        <taxon>Aegilops</taxon>
    </lineage>
</organism>
<dbReference type="AlphaFoldDB" id="A0A453RH22"/>
<protein>
    <submittedName>
        <fullName evidence="1">Uncharacterized protein</fullName>
    </submittedName>
</protein>
<reference evidence="2" key="1">
    <citation type="journal article" date="2014" name="Science">
        <title>Ancient hybridizations among the ancestral genomes of bread wheat.</title>
        <authorList>
            <consortium name="International Wheat Genome Sequencing Consortium,"/>
            <person name="Marcussen T."/>
            <person name="Sandve S.R."/>
            <person name="Heier L."/>
            <person name="Spannagl M."/>
            <person name="Pfeifer M."/>
            <person name="Jakobsen K.S."/>
            <person name="Wulff B.B."/>
            <person name="Steuernagel B."/>
            <person name="Mayer K.F."/>
            <person name="Olsen O.A."/>
        </authorList>
    </citation>
    <scope>NUCLEOTIDE SEQUENCE [LARGE SCALE GENOMIC DNA]</scope>
    <source>
        <strain evidence="2">cv. AL8/78</strain>
    </source>
</reference>
<dbReference type="Gramene" id="AET7Gv20579300.4">
    <property type="protein sequence ID" value="AET7Gv20579300.4"/>
    <property type="gene ID" value="AET7Gv20579300"/>
</dbReference>
<accession>A0A453RH22</accession>
<keyword evidence="2" id="KW-1185">Reference proteome</keyword>
<dbReference type="Gramene" id="AET7Gv20579300.1">
    <property type="protein sequence ID" value="AET7Gv20579300.1"/>
    <property type="gene ID" value="AET7Gv20579300"/>
</dbReference>
<evidence type="ECO:0000313" key="2">
    <source>
        <dbReference type="Proteomes" id="UP000015105"/>
    </source>
</evidence>
<reference evidence="1" key="4">
    <citation type="submission" date="2019-03" db="UniProtKB">
        <authorList>
            <consortium name="EnsemblPlants"/>
        </authorList>
    </citation>
    <scope>IDENTIFICATION</scope>
</reference>
<reference evidence="1" key="5">
    <citation type="journal article" date="2021" name="G3 (Bethesda)">
        <title>Aegilops tauschii genome assembly Aet v5.0 features greater sequence contiguity and improved annotation.</title>
        <authorList>
            <person name="Wang L."/>
            <person name="Zhu T."/>
            <person name="Rodriguez J.C."/>
            <person name="Deal K.R."/>
            <person name="Dubcovsky J."/>
            <person name="McGuire P.E."/>
            <person name="Lux T."/>
            <person name="Spannagl M."/>
            <person name="Mayer K.F.X."/>
            <person name="Baldrich P."/>
            <person name="Meyers B.C."/>
            <person name="Huo N."/>
            <person name="Gu Y.Q."/>
            <person name="Zhou H."/>
            <person name="Devos K.M."/>
            <person name="Bennetzen J.L."/>
            <person name="Unver T."/>
            <person name="Budak H."/>
            <person name="Gulick P.J."/>
            <person name="Galiba G."/>
            <person name="Kalapos B."/>
            <person name="Nelson D.R."/>
            <person name="Li P."/>
            <person name="You F.M."/>
            <person name="Luo M.C."/>
            <person name="Dvorak J."/>
        </authorList>
    </citation>
    <scope>NUCLEOTIDE SEQUENCE [LARGE SCALE GENOMIC DNA]</scope>
    <source>
        <strain evidence="1">cv. AL8/78</strain>
    </source>
</reference>
<name>A0A453RH22_AEGTS</name>
<dbReference type="Gramene" id="AET7Gv20579300.5">
    <property type="protein sequence ID" value="AET7Gv20579300.5"/>
    <property type="gene ID" value="AET7Gv20579300"/>
</dbReference>
<evidence type="ECO:0000313" key="1">
    <source>
        <dbReference type="EnsemblPlants" id="AET7Gv20579300.3"/>
    </source>
</evidence>